<reference evidence="4 5" key="1">
    <citation type="submission" date="2015-07" db="EMBL/GenBank/DDBJ databases">
        <title>Comparative genomics of the Sigatoka disease complex on banana suggests a link between parallel evolutionary changes in Pseudocercospora fijiensis and Pseudocercospora eumusae and increased virulence on the banana host.</title>
        <authorList>
            <person name="Chang T.-C."/>
            <person name="Salvucci A."/>
            <person name="Crous P.W."/>
            <person name="Stergiopoulos I."/>
        </authorList>
    </citation>
    <scope>NUCLEOTIDE SEQUENCE [LARGE SCALE GENOMIC DNA]</scope>
    <source>
        <strain evidence="4 5">CBS 116634</strain>
    </source>
</reference>
<comment type="caution">
    <text evidence="4">The sequence shown here is derived from an EMBL/GenBank/DDBJ whole genome shotgun (WGS) entry which is preliminary data.</text>
</comment>
<evidence type="ECO:0000256" key="3">
    <source>
        <dbReference type="SAM" id="MobiDB-lite"/>
    </source>
</evidence>
<gene>
    <name evidence="4" type="ORF">AC579_8523</name>
</gene>
<feature type="compositionally biased region" description="Polar residues" evidence="3">
    <location>
        <begin position="20"/>
        <end position="30"/>
    </location>
</feature>
<dbReference type="GO" id="GO:0005634">
    <property type="term" value="C:nucleus"/>
    <property type="evidence" value="ECO:0007669"/>
    <property type="project" value="UniProtKB-SubCell"/>
</dbReference>
<keyword evidence="5" id="KW-1185">Reference proteome</keyword>
<dbReference type="InterPro" id="IPR021858">
    <property type="entry name" value="Fun_TF"/>
</dbReference>
<feature type="region of interest" description="Disordered" evidence="3">
    <location>
        <begin position="1"/>
        <end position="33"/>
    </location>
</feature>
<evidence type="ECO:0000256" key="2">
    <source>
        <dbReference type="ARBA" id="ARBA00023242"/>
    </source>
</evidence>
<dbReference type="Proteomes" id="UP000073492">
    <property type="component" value="Unassembled WGS sequence"/>
</dbReference>
<dbReference type="PANTHER" id="PTHR37534">
    <property type="entry name" value="TRANSCRIPTIONAL ACTIVATOR PROTEIN UGA3"/>
    <property type="match status" value="1"/>
</dbReference>
<accession>A0A139I9S2</accession>
<dbReference type="EMBL" id="LFZO01000196">
    <property type="protein sequence ID" value="KXT11501.1"/>
    <property type="molecule type" value="Genomic_DNA"/>
</dbReference>
<proteinExistence type="predicted"/>
<organism evidence="4 5">
    <name type="scientific">Pseudocercospora musae</name>
    <dbReference type="NCBI Taxonomy" id="113226"/>
    <lineage>
        <taxon>Eukaryota</taxon>
        <taxon>Fungi</taxon>
        <taxon>Dikarya</taxon>
        <taxon>Ascomycota</taxon>
        <taxon>Pezizomycotina</taxon>
        <taxon>Dothideomycetes</taxon>
        <taxon>Dothideomycetidae</taxon>
        <taxon>Mycosphaerellales</taxon>
        <taxon>Mycosphaerellaceae</taxon>
        <taxon>Pseudocercospora</taxon>
    </lineage>
</organism>
<sequence>MPKRPEEHHEDETWGRLDRNGSSARSTIDNRTCPGYKAPLKLIQYQPPVDPRHKASKRGKEHITTKVEAKAPRTLHAPMKNNLSIILDTFEYYNSQVIPVITPACMPWKRELVPDTIPWQVLPSVLRHALTATLRSFQVGSNAFDPLSQPELCYHREQALKELRLSLENAVKDRAGVAFGMIIMMVGGDMMLTPGVGRWTLHLEAARNIIRARGGFVRCINSLPVNTTVLLTFAVVDITTLTTSRMSSISHQAVQEQQEFHKALRENEGQVMANITPCPVEILQILAQANMLRAGSHACGHSGHKIDEADVFGQLAVSLGSFDASFWAARLLRSGHSQSQRQEVTASEAAMCAMTSLAECYRAAAALYLLLLCSAFAIPDGDRLIQWSQTISANIESLLRDARDNRNPPLEAQLWKTIKWPLVISAYIKVNWKLDSVTNASYGELLRLQTIAMKLRSRQMLQAVEEIRRSSKRHELDGGGSQTWDDGFDYKWTFVP</sequence>
<comment type="subcellular location">
    <subcellularLocation>
        <location evidence="1">Nucleus</location>
    </subcellularLocation>
</comment>
<evidence type="ECO:0000313" key="5">
    <source>
        <dbReference type="Proteomes" id="UP000073492"/>
    </source>
</evidence>
<feature type="compositionally biased region" description="Basic and acidic residues" evidence="3">
    <location>
        <begin position="1"/>
        <end position="19"/>
    </location>
</feature>
<evidence type="ECO:0008006" key="6">
    <source>
        <dbReference type="Google" id="ProtNLM"/>
    </source>
</evidence>
<dbReference type="AlphaFoldDB" id="A0A139I9S2"/>
<keyword evidence="2" id="KW-0539">Nucleus</keyword>
<protein>
    <recommendedName>
        <fullName evidence="6">Transcription factor domain-containing protein</fullName>
    </recommendedName>
</protein>
<dbReference type="Pfam" id="PF11951">
    <property type="entry name" value="Fungal_trans_2"/>
    <property type="match status" value="1"/>
</dbReference>
<evidence type="ECO:0000256" key="1">
    <source>
        <dbReference type="ARBA" id="ARBA00004123"/>
    </source>
</evidence>
<name>A0A139I9S2_9PEZI</name>
<dbReference type="PANTHER" id="PTHR37534:SF46">
    <property type="entry name" value="ZN(II)2CYS6 TRANSCRIPTION FACTOR (EUROFUNG)"/>
    <property type="match status" value="1"/>
</dbReference>
<evidence type="ECO:0000313" key="4">
    <source>
        <dbReference type="EMBL" id="KXT11501.1"/>
    </source>
</evidence>